<dbReference type="SMART" id="SM00275">
    <property type="entry name" value="G_alpha"/>
    <property type="match status" value="1"/>
</dbReference>
<dbReference type="Gene3D" id="1.10.400.10">
    <property type="entry name" value="GI Alpha 1, domain 2-like"/>
    <property type="match status" value="1"/>
</dbReference>
<dbReference type="SUPFAM" id="SSF52540">
    <property type="entry name" value="P-loop containing nucleoside triphosphate hydrolases"/>
    <property type="match status" value="1"/>
</dbReference>
<dbReference type="InterPro" id="IPR011025">
    <property type="entry name" value="GproteinA_insert"/>
</dbReference>
<feature type="binding site" evidence="5">
    <location>
        <position position="176"/>
    </location>
    <ligand>
        <name>Mg(2+)</name>
        <dbReference type="ChEBI" id="CHEBI:18420"/>
    </ligand>
</feature>
<dbReference type="PANTHER" id="PTHR10218">
    <property type="entry name" value="GTP-BINDING PROTEIN ALPHA SUBUNIT"/>
    <property type="match status" value="1"/>
</dbReference>
<dbReference type="GO" id="GO:0046872">
    <property type="term" value="F:metal ion binding"/>
    <property type="evidence" value="ECO:0007669"/>
    <property type="project" value="UniProtKB-KW"/>
</dbReference>
<dbReference type="PROSITE" id="PS51882">
    <property type="entry name" value="G_ALPHA"/>
    <property type="match status" value="1"/>
</dbReference>
<sequence>MGQRKTKNTSTCCDTTPSYKEEKGPFRRIAVVGSQRNGKTTLVRSFQELSLSKEEFKKVLQESLACVLTLVMEGLSSDDLSKILNHDDVIQSTPLKQILMNKSTITSHCSEHLISIAQLEDLRTLVMWFWKSSHVQEMVFEWNPERVPPENIALLIQKMTRNEIQFNPSHYVSDSTSGIYEYKFMRNDLQYSTFDLGGDRYTRRRWLHCFENIDCFIVVASLTDFAESYDDRITKIEDSLAYYDMLIDSKWTCDNRIVLVLTKADIFVQRLRNARIKYNGAMDSIIRKELECVDNDCQQRMILNSIISEYYKNFNTK</sequence>
<dbReference type="VEuPathDB" id="AmoebaDB:FDP41_002682"/>
<dbReference type="GO" id="GO:0005525">
    <property type="term" value="F:GTP binding"/>
    <property type="evidence" value="ECO:0007669"/>
    <property type="project" value="UniProtKB-KW"/>
</dbReference>
<dbReference type="EMBL" id="VFQX01000030">
    <property type="protein sequence ID" value="KAF0978167.1"/>
    <property type="molecule type" value="Genomic_DNA"/>
</dbReference>
<evidence type="ECO:0000256" key="4">
    <source>
        <dbReference type="ARBA" id="ARBA00023224"/>
    </source>
</evidence>
<dbReference type="GeneID" id="68109900"/>
<dbReference type="PANTHER" id="PTHR10218:SF302">
    <property type="entry name" value="GUANINE NUCLEOTIDE-BINDING PROTEIN ALPHA-5 SUBUNIT"/>
    <property type="match status" value="1"/>
</dbReference>
<organism evidence="6 7">
    <name type="scientific">Naegleria fowleri</name>
    <name type="common">Brain eating amoeba</name>
    <dbReference type="NCBI Taxonomy" id="5763"/>
    <lineage>
        <taxon>Eukaryota</taxon>
        <taxon>Discoba</taxon>
        <taxon>Heterolobosea</taxon>
        <taxon>Tetramitia</taxon>
        <taxon>Eutetramitia</taxon>
        <taxon>Vahlkampfiidae</taxon>
        <taxon>Naegleria</taxon>
    </lineage>
</organism>
<accession>A0A6A5BM99</accession>
<comment type="caution">
    <text evidence="6">The sequence shown here is derived from an EMBL/GenBank/DDBJ whole genome shotgun (WGS) entry which is preliminary data.</text>
</comment>
<dbReference type="Gene3D" id="3.40.50.300">
    <property type="entry name" value="P-loop containing nucleotide triphosphate hydrolases"/>
    <property type="match status" value="1"/>
</dbReference>
<dbReference type="GO" id="GO:0001664">
    <property type="term" value="F:G protein-coupled receptor binding"/>
    <property type="evidence" value="ECO:0007669"/>
    <property type="project" value="TreeGrafter"/>
</dbReference>
<dbReference type="AlphaFoldDB" id="A0A6A5BM99"/>
<dbReference type="OrthoDB" id="10476353at2759"/>
<dbReference type="VEuPathDB" id="AmoebaDB:NfTy_057330"/>
<keyword evidence="3" id="KW-0342">GTP-binding</keyword>
<dbReference type="FunFam" id="3.40.50.300:FF:000692">
    <property type="entry name" value="Guanine nucleotide-binding protein subunit alpha"/>
    <property type="match status" value="1"/>
</dbReference>
<evidence type="ECO:0000313" key="6">
    <source>
        <dbReference type="EMBL" id="KAF0978167.1"/>
    </source>
</evidence>
<dbReference type="InterPro" id="IPR001019">
    <property type="entry name" value="Gprotein_alpha_su"/>
</dbReference>
<dbReference type="GO" id="GO:0031683">
    <property type="term" value="F:G-protein beta/gamma-subunit complex binding"/>
    <property type="evidence" value="ECO:0007669"/>
    <property type="project" value="InterPro"/>
</dbReference>
<dbReference type="Proteomes" id="UP000444721">
    <property type="component" value="Unassembled WGS sequence"/>
</dbReference>
<proteinExistence type="predicted"/>
<dbReference type="GO" id="GO:0007188">
    <property type="term" value="P:adenylate cyclase-modulating G protein-coupled receptor signaling pathway"/>
    <property type="evidence" value="ECO:0007669"/>
    <property type="project" value="TreeGrafter"/>
</dbReference>
<evidence type="ECO:0000256" key="1">
    <source>
        <dbReference type="ARBA" id="ARBA00022723"/>
    </source>
</evidence>
<feature type="binding site" evidence="5">
    <location>
        <position position="40"/>
    </location>
    <ligand>
        <name>Mg(2+)</name>
        <dbReference type="ChEBI" id="CHEBI:18420"/>
    </ligand>
</feature>
<keyword evidence="4" id="KW-0807">Transducer</keyword>
<dbReference type="VEuPathDB" id="AmoebaDB:NF0061480"/>
<evidence type="ECO:0000313" key="7">
    <source>
        <dbReference type="Proteomes" id="UP000444721"/>
    </source>
</evidence>
<dbReference type="RefSeq" id="XP_044562880.1">
    <property type="nucleotide sequence ID" value="XM_044705903.1"/>
</dbReference>
<evidence type="ECO:0000256" key="3">
    <source>
        <dbReference type="ARBA" id="ARBA00023134"/>
    </source>
</evidence>
<keyword evidence="1 5" id="KW-0479">Metal-binding</keyword>
<keyword evidence="5" id="KW-0460">Magnesium</keyword>
<keyword evidence="2" id="KW-0547">Nucleotide-binding</keyword>
<gene>
    <name evidence="6" type="ORF">FDP41_002682</name>
</gene>
<dbReference type="InterPro" id="IPR027417">
    <property type="entry name" value="P-loop_NTPase"/>
</dbReference>
<evidence type="ECO:0000256" key="5">
    <source>
        <dbReference type="PIRSR" id="PIRSR601019-2"/>
    </source>
</evidence>
<protein>
    <submittedName>
        <fullName evidence="6">Uncharacterized protein</fullName>
    </submittedName>
</protein>
<reference evidence="6 7" key="1">
    <citation type="journal article" date="2019" name="Sci. Rep.">
        <title>Nanopore sequencing improves the draft genome of the human pathogenic amoeba Naegleria fowleri.</title>
        <authorList>
            <person name="Liechti N."/>
            <person name="Schurch N."/>
            <person name="Bruggmann R."/>
            <person name="Wittwer M."/>
        </authorList>
    </citation>
    <scope>NUCLEOTIDE SEQUENCE [LARGE SCALE GENOMIC DNA]</scope>
    <source>
        <strain evidence="6 7">ATCC 30894</strain>
    </source>
</reference>
<evidence type="ECO:0000256" key="2">
    <source>
        <dbReference type="ARBA" id="ARBA00022741"/>
    </source>
</evidence>
<name>A0A6A5BM99_NAEFO</name>
<dbReference type="PRINTS" id="PR00318">
    <property type="entry name" value="GPROTEINA"/>
</dbReference>
<dbReference type="GO" id="GO:0005834">
    <property type="term" value="C:heterotrimeric G-protein complex"/>
    <property type="evidence" value="ECO:0007669"/>
    <property type="project" value="TreeGrafter"/>
</dbReference>
<dbReference type="Pfam" id="PF00503">
    <property type="entry name" value="G-alpha"/>
    <property type="match status" value="1"/>
</dbReference>
<dbReference type="GO" id="GO:0005737">
    <property type="term" value="C:cytoplasm"/>
    <property type="evidence" value="ECO:0007669"/>
    <property type="project" value="TreeGrafter"/>
</dbReference>
<dbReference type="GO" id="GO:0003924">
    <property type="term" value="F:GTPase activity"/>
    <property type="evidence" value="ECO:0007669"/>
    <property type="project" value="InterPro"/>
</dbReference>
<keyword evidence="7" id="KW-1185">Reference proteome</keyword>